<feature type="coiled-coil region" evidence="3">
    <location>
        <begin position="65"/>
        <end position="106"/>
    </location>
</feature>
<evidence type="ECO:0000256" key="3">
    <source>
        <dbReference type="SAM" id="Coils"/>
    </source>
</evidence>
<dbReference type="SMART" id="SM01391">
    <property type="entry name" value="Filament"/>
    <property type="match status" value="1"/>
</dbReference>
<dbReference type="Ensembl" id="ENSMMOT00000010139.1">
    <property type="protein sequence ID" value="ENSMMOP00000009965.1"/>
    <property type="gene ID" value="ENSMMOG00000007711.1"/>
</dbReference>
<dbReference type="OMA" id="EQKPHIE"/>
<name>A0A3Q4AYJ0_MOLML</name>
<dbReference type="Gene3D" id="1.20.5.1160">
    <property type="entry name" value="Vasodilator-stimulated phosphoprotein"/>
    <property type="match status" value="1"/>
</dbReference>
<dbReference type="InterPro" id="IPR039008">
    <property type="entry name" value="IF_rod_dom"/>
</dbReference>
<feature type="coiled-coil region" evidence="3">
    <location>
        <begin position="246"/>
        <end position="344"/>
    </location>
</feature>
<dbReference type="Gene3D" id="1.20.5.170">
    <property type="match status" value="1"/>
</dbReference>
<evidence type="ECO:0000313" key="7">
    <source>
        <dbReference type="Proteomes" id="UP000261620"/>
    </source>
</evidence>
<evidence type="ECO:0000313" key="6">
    <source>
        <dbReference type="Ensembl" id="ENSMMOP00000009965.1"/>
    </source>
</evidence>
<dbReference type="PROSITE" id="PS51842">
    <property type="entry name" value="IF_ROD_2"/>
    <property type="match status" value="1"/>
</dbReference>
<reference evidence="6" key="2">
    <citation type="submission" date="2025-09" db="UniProtKB">
        <authorList>
            <consortium name="Ensembl"/>
        </authorList>
    </citation>
    <scope>IDENTIFICATION</scope>
</reference>
<dbReference type="GO" id="GO:0005882">
    <property type="term" value="C:intermediate filament"/>
    <property type="evidence" value="ECO:0007669"/>
    <property type="project" value="UniProtKB-KW"/>
</dbReference>
<dbReference type="PANTHER" id="PTHR23239:SF180">
    <property type="entry name" value="KERATIN, TYPE I CYTOSKELETAL 17"/>
    <property type="match status" value="1"/>
</dbReference>
<dbReference type="PANTHER" id="PTHR23239">
    <property type="entry name" value="INTERMEDIATE FILAMENT"/>
    <property type="match status" value="1"/>
</dbReference>
<dbReference type="Proteomes" id="UP000261620">
    <property type="component" value="Unplaced"/>
</dbReference>
<evidence type="ECO:0000256" key="4">
    <source>
        <dbReference type="SAM" id="MobiDB-lite"/>
    </source>
</evidence>
<dbReference type="STRING" id="94237.ENSMMOP00000009965"/>
<protein>
    <recommendedName>
        <fullName evidence="5">IF rod domain-containing protein</fullName>
    </recommendedName>
</protein>
<sequence>APSRSSLSMYGDINRQSGSSISTAPLQYRPHNIYGGAGGSGIHISQSGQLLSSGSPPNYVETGVIDNEKVTMQNLNDRMASYLDKVRNLEAANTKLELQIREFYERRASTVCRDFTKYFATITDLRAQVLPTLYNRLINNPSTELNMRNSIEVDVACLKRVRDSLTRTICDLHMQVEGLKEELVCMKSRHEEIHLARTQRSGEVSVEVDTTDSVDLLKTLEEMREQYESVVLKNRLEVEKWYTKQINTATTEVKTFNIELVELKRRHQEYEITRQTLVTTLNHRFGNQLSQMQVTINALETELQQLRVSIEKQQCEYNLLLDIKMRLELEIAEYRRLLDGEHQEIFFFITEKLIDGQVVSTSVETKEENIQ</sequence>
<reference evidence="6" key="1">
    <citation type="submission" date="2025-08" db="UniProtKB">
        <authorList>
            <consortium name="Ensembl"/>
        </authorList>
    </citation>
    <scope>IDENTIFICATION</scope>
</reference>
<proteinExistence type="predicted"/>
<keyword evidence="7" id="KW-1185">Reference proteome</keyword>
<evidence type="ECO:0000256" key="2">
    <source>
        <dbReference type="ARBA" id="ARBA00023054"/>
    </source>
</evidence>
<dbReference type="InterPro" id="IPR002957">
    <property type="entry name" value="Keratin_I"/>
</dbReference>
<feature type="domain" description="IF rod" evidence="5">
    <location>
        <begin position="68"/>
        <end position="345"/>
    </location>
</feature>
<evidence type="ECO:0000259" key="5">
    <source>
        <dbReference type="PROSITE" id="PS51842"/>
    </source>
</evidence>
<dbReference type="Pfam" id="PF00038">
    <property type="entry name" value="Filament"/>
    <property type="match status" value="1"/>
</dbReference>
<dbReference type="PRINTS" id="PR01248">
    <property type="entry name" value="TYPE1KERATIN"/>
</dbReference>
<dbReference type="SUPFAM" id="SSF64593">
    <property type="entry name" value="Intermediate filament protein, coiled coil region"/>
    <property type="match status" value="2"/>
</dbReference>
<keyword evidence="1" id="KW-0403">Intermediate filament</keyword>
<organism evidence="6 7">
    <name type="scientific">Mola mola</name>
    <name type="common">Ocean sunfish</name>
    <name type="synonym">Tetraodon mola</name>
    <dbReference type="NCBI Taxonomy" id="94237"/>
    <lineage>
        <taxon>Eukaryota</taxon>
        <taxon>Metazoa</taxon>
        <taxon>Chordata</taxon>
        <taxon>Craniata</taxon>
        <taxon>Vertebrata</taxon>
        <taxon>Euteleostomi</taxon>
        <taxon>Actinopterygii</taxon>
        <taxon>Neopterygii</taxon>
        <taxon>Teleostei</taxon>
        <taxon>Neoteleostei</taxon>
        <taxon>Acanthomorphata</taxon>
        <taxon>Eupercaria</taxon>
        <taxon>Tetraodontiformes</taxon>
        <taxon>Molidae</taxon>
        <taxon>Mola</taxon>
    </lineage>
</organism>
<keyword evidence="2 3" id="KW-0175">Coiled coil</keyword>
<accession>A0A3Q4AYJ0</accession>
<dbReference type="AlphaFoldDB" id="A0A3Q4AYJ0"/>
<evidence type="ECO:0000256" key="1">
    <source>
        <dbReference type="ARBA" id="ARBA00022754"/>
    </source>
</evidence>
<dbReference type="GO" id="GO:0005198">
    <property type="term" value="F:structural molecule activity"/>
    <property type="evidence" value="ECO:0007669"/>
    <property type="project" value="InterPro"/>
</dbReference>
<feature type="region of interest" description="Disordered" evidence="4">
    <location>
        <begin position="1"/>
        <end position="25"/>
    </location>
</feature>